<sequence>MLAFLLAGGLKLTAQNEAYYEIHDTRFNKSIIAGNTNNVYDAYVYHYNAIGRDNALWTFVSQGGGYYQIIDKKFGKALKGQPNGYNARHEDKTNTDEFLWKLEDVSGRGVEFTIFNKKYNNYLTVTLDEAYYNENIYNQSDMSQWKVWRLVRRSGLGPIPKDKNGKEIQSESETVFSTNNNVSKFTIYGLPKRLCEEHLGIGNTVYQGIPTNPARPTDKVFMNSFPQIEYGAMNQTQDLSGKSKAYKLTIYARSSAKLNNTNNFVDLVDPFNNVWQGKKERDSLKLTSINSTLYRGEYIMSTGDSLQYGTTTMLARFFFQEQNINNGTPINNVYLQMPFVVSGIVDYAVPILGYTTEPQIPYLVLHDPPGDGSTSSFSQTKTICREFENSYSTDQSHEAHAKVKIGVAGSVGLIVTTNFEFSVEFGVGLTAGDLVVKTNDHGTCVSTNEGFSTSDLDPSIADRADVFIGYGYDLNYGKYRVVDFIPDSCKAVTHERLIYSLKGSGQNAYRKFVLTEGGIQNDIDIQKSIMDNVNLDQRTRANALHQYNAWKRVLAANDSIIANATEVIGSPLIFNGGGQGTDWSEAISVTQSSTLNTEHYLSATAGLETVLEFGGGGVSFGYNFNTEKRYGATQTQSGEEAKVVAYHLSDNESGDFFKMDVLRDGRYGTPLFRVADGSKTSCPYQGGYQRDQPNLKIDGQTKNNILLENIPVGTLASFKVDLCNDSNEPRTYAISLGGMNPGGATVRIGGVNIGQSSYNQSVPAKSCLEDYVVTVEMNLVYSNTPICKLIWVLNPMELPVPVFSLQSILVPLQSMKKIALLNN</sequence>
<dbReference type="InterPro" id="IPR000772">
    <property type="entry name" value="Ricin_B_lectin"/>
</dbReference>
<dbReference type="CDD" id="cd00161">
    <property type="entry name" value="beta-trefoil_Ricin-like"/>
    <property type="match status" value="1"/>
</dbReference>
<evidence type="ECO:0000313" key="2">
    <source>
        <dbReference type="EMBL" id="MBK9719760.1"/>
    </source>
</evidence>
<dbReference type="Proteomes" id="UP000808349">
    <property type="component" value="Unassembled WGS sequence"/>
</dbReference>
<reference evidence="2 3" key="1">
    <citation type="submission" date="2020-10" db="EMBL/GenBank/DDBJ databases">
        <title>Connecting structure to function with the recovery of over 1000 high-quality activated sludge metagenome-assembled genomes encoding full-length rRNA genes using long-read sequencing.</title>
        <authorList>
            <person name="Singleton C.M."/>
            <person name="Petriglieri F."/>
            <person name="Kristensen J.M."/>
            <person name="Kirkegaard R.H."/>
            <person name="Michaelsen T.Y."/>
            <person name="Andersen M.H."/>
            <person name="Karst S.M."/>
            <person name="Dueholm M.S."/>
            <person name="Nielsen P.H."/>
            <person name="Albertsen M."/>
        </authorList>
    </citation>
    <scope>NUCLEOTIDE SEQUENCE [LARGE SCALE GENOMIC DNA]</scope>
    <source>
        <strain evidence="2">Ribe_18-Q3-R11-54_BAT3C.373</strain>
    </source>
</reference>
<protein>
    <submittedName>
        <fullName evidence="2">RICIN domain-containing protein</fullName>
    </submittedName>
</protein>
<dbReference type="AlphaFoldDB" id="A0A9D7SBU4"/>
<evidence type="ECO:0000313" key="3">
    <source>
        <dbReference type="Proteomes" id="UP000808349"/>
    </source>
</evidence>
<proteinExistence type="predicted"/>
<dbReference type="InterPro" id="IPR035992">
    <property type="entry name" value="Ricin_B-like_lectins"/>
</dbReference>
<feature type="domain" description="Ricin B lectin" evidence="1">
    <location>
        <begin position="53"/>
        <end position="126"/>
    </location>
</feature>
<dbReference type="Gene3D" id="2.80.10.50">
    <property type="match status" value="1"/>
</dbReference>
<comment type="caution">
    <text evidence="2">The sequence shown here is derived from an EMBL/GenBank/DDBJ whole genome shotgun (WGS) entry which is preliminary data.</text>
</comment>
<name>A0A9D7SBU4_9BACT</name>
<gene>
    <name evidence="2" type="ORF">IPO85_20035</name>
</gene>
<accession>A0A9D7SBU4</accession>
<evidence type="ECO:0000259" key="1">
    <source>
        <dbReference type="Pfam" id="PF14200"/>
    </source>
</evidence>
<dbReference type="Pfam" id="PF14200">
    <property type="entry name" value="RicinB_lectin_2"/>
    <property type="match status" value="1"/>
</dbReference>
<dbReference type="SUPFAM" id="SSF50370">
    <property type="entry name" value="Ricin B-like lectins"/>
    <property type="match status" value="1"/>
</dbReference>
<dbReference type="EMBL" id="JADKFW010000021">
    <property type="protein sequence ID" value="MBK9719760.1"/>
    <property type="molecule type" value="Genomic_DNA"/>
</dbReference>
<organism evidence="2 3">
    <name type="scientific">Candidatus Defluviibacterium haderslevense</name>
    <dbReference type="NCBI Taxonomy" id="2981993"/>
    <lineage>
        <taxon>Bacteria</taxon>
        <taxon>Pseudomonadati</taxon>
        <taxon>Bacteroidota</taxon>
        <taxon>Saprospiria</taxon>
        <taxon>Saprospirales</taxon>
        <taxon>Saprospiraceae</taxon>
        <taxon>Candidatus Defluviibacterium</taxon>
    </lineage>
</organism>